<organism evidence="3 4">
    <name type="scientific">Kiritimatiella glycovorans</name>
    <dbReference type="NCBI Taxonomy" id="1307763"/>
    <lineage>
        <taxon>Bacteria</taxon>
        <taxon>Pseudomonadati</taxon>
        <taxon>Kiritimatiellota</taxon>
        <taxon>Kiritimatiellia</taxon>
        <taxon>Kiritimatiellales</taxon>
        <taxon>Kiritimatiellaceae</taxon>
        <taxon>Kiritimatiella</taxon>
    </lineage>
</organism>
<keyword evidence="4" id="KW-1185">Reference proteome</keyword>
<dbReference type="OrthoDB" id="9774911at2"/>
<evidence type="ECO:0000256" key="2">
    <source>
        <dbReference type="SAM" id="SignalP"/>
    </source>
</evidence>
<dbReference type="EMBL" id="CP010904">
    <property type="protein sequence ID" value="AKJ65106.1"/>
    <property type="molecule type" value="Genomic_DNA"/>
</dbReference>
<dbReference type="Gene3D" id="2.120.10.30">
    <property type="entry name" value="TolB, C-terminal domain"/>
    <property type="match status" value="1"/>
</dbReference>
<feature type="chain" id="PRO_5005184203" evidence="2">
    <location>
        <begin position="25"/>
        <end position="402"/>
    </location>
</feature>
<accession>A0A0G3EF72</accession>
<keyword evidence="2" id="KW-0732">Signal</keyword>
<dbReference type="Gene3D" id="3.40.50.10070">
    <property type="entry name" value="TolB, N-terminal domain"/>
    <property type="match status" value="1"/>
</dbReference>
<dbReference type="PANTHER" id="PTHR36842:SF1">
    <property type="entry name" value="PROTEIN TOLB"/>
    <property type="match status" value="1"/>
</dbReference>
<dbReference type="RefSeq" id="WP_052882372.1">
    <property type="nucleotide sequence ID" value="NZ_CP010904.1"/>
</dbReference>
<name>A0A0G3EF72_9BACT</name>
<feature type="signal peptide" evidence="2">
    <location>
        <begin position="1"/>
        <end position="24"/>
    </location>
</feature>
<gene>
    <name evidence="3" type="ORF">L21SP4_01870</name>
</gene>
<dbReference type="Proteomes" id="UP000035268">
    <property type="component" value="Chromosome"/>
</dbReference>
<sequence length="402" mass="43617" precursor="true">MNRCRYRIALTLTVLSALACTAPAAEVRVVKSAGETTRLDVSGFSARGAAASTFRETLIRDLQLSGWFDLRSSAPEFRLTGAAADNGERVEARCTVRDAAGQTVFAKRYQSGASAARRLAHRVSDAVVKSLTGRPGIASTRIAFVGTRSGAKELYLCDADGAGVRRITRDGAICVAPNWGPRASRLVYTSYARDFPDIHLLELASGRRRVIASYGGLNTGADLAPDGRHIALILSKDGNPDLYVKDMKSGALRRLTRTANAAEASPSWSPDGKHLVYVSDHSGRPHLYIIPARGGRPRRFTSMGTENVAPDWGEYGWIAWSSRRGGRYRIALANPSTGERREAGPADGADYEEPSWARDGRHIVCTRTSGYRSALYRLDTVTGRSIPLVTISGDWYTPAWSP</sequence>
<evidence type="ECO:0000313" key="3">
    <source>
        <dbReference type="EMBL" id="AKJ65106.1"/>
    </source>
</evidence>
<dbReference type="InterPro" id="IPR011042">
    <property type="entry name" value="6-blade_b-propeller_TolB-like"/>
</dbReference>
<reference evidence="4" key="1">
    <citation type="submission" date="2015-02" db="EMBL/GenBank/DDBJ databases">
        <title>Description and complete genome sequence of the first cultured representative of the subdivision 5 of the Verrucomicrobia phylum.</title>
        <authorList>
            <person name="Spring S."/>
            <person name="Bunk B."/>
            <person name="Sproer C."/>
            <person name="Klenk H.-P."/>
        </authorList>
    </citation>
    <scope>NUCLEOTIDE SEQUENCE [LARGE SCALE GENOMIC DNA]</scope>
    <source>
        <strain evidence="4">L21-Fru-AB</strain>
    </source>
</reference>
<dbReference type="AlphaFoldDB" id="A0A0G3EF72"/>
<protein>
    <submittedName>
        <fullName evidence="3">OmpA/MotB domain protein</fullName>
    </submittedName>
</protein>
<dbReference type="PANTHER" id="PTHR36842">
    <property type="entry name" value="PROTEIN TOLB HOMOLOG"/>
    <property type="match status" value="1"/>
</dbReference>
<reference evidence="3 4" key="2">
    <citation type="journal article" date="2016" name="ISME J.">
        <title>Characterization of the first cultured representative of Verrucomicrobia subdivision 5 indicates the proposal of a novel phylum.</title>
        <authorList>
            <person name="Spring S."/>
            <person name="Bunk B."/>
            <person name="Sproer C."/>
            <person name="Schumann P."/>
            <person name="Rohde M."/>
            <person name="Tindall B.J."/>
            <person name="Klenk H.P."/>
        </authorList>
    </citation>
    <scope>NUCLEOTIDE SEQUENCE [LARGE SCALE GENOMIC DNA]</scope>
    <source>
        <strain evidence="3 4">L21-Fru-AB</strain>
    </source>
</reference>
<dbReference type="STRING" id="1307763.L21SP4_01870"/>
<dbReference type="Pfam" id="PF07676">
    <property type="entry name" value="PD40"/>
    <property type="match status" value="2"/>
</dbReference>
<evidence type="ECO:0000313" key="4">
    <source>
        <dbReference type="Proteomes" id="UP000035268"/>
    </source>
</evidence>
<dbReference type="PROSITE" id="PS51257">
    <property type="entry name" value="PROKAR_LIPOPROTEIN"/>
    <property type="match status" value="1"/>
</dbReference>
<dbReference type="SUPFAM" id="SSF69304">
    <property type="entry name" value="Tricorn protease N-terminal domain"/>
    <property type="match status" value="1"/>
</dbReference>
<evidence type="ECO:0000256" key="1">
    <source>
        <dbReference type="ARBA" id="ARBA00009820"/>
    </source>
</evidence>
<dbReference type="KEGG" id="vbl:L21SP4_01870"/>
<dbReference type="InterPro" id="IPR011659">
    <property type="entry name" value="WD40"/>
</dbReference>
<comment type="similarity">
    <text evidence="1">Belongs to the TolB family.</text>
</comment>
<proteinExistence type="inferred from homology"/>
<dbReference type="SUPFAM" id="SSF52964">
    <property type="entry name" value="TolB, N-terminal domain"/>
    <property type="match status" value="1"/>
</dbReference>